<evidence type="ECO:0000313" key="2">
    <source>
        <dbReference type="Proteomes" id="UP000186922"/>
    </source>
</evidence>
<dbReference type="AlphaFoldDB" id="A0A1D1W1G9"/>
<reference evidence="1 2" key="1">
    <citation type="journal article" date="2016" name="Nat. Commun.">
        <title>Extremotolerant tardigrade genome and improved radiotolerance of human cultured cells by tardigrade-unique protein.</title>
        <authorList>
            <person name="Hashimoto T."/>
            <person name="Horikawa D.D."/>
            <person name="Saito Y."/>
            <person name="Kuwahara H."/>
            <person name="Kozuka-Hata H."/>
            <person name="Shin-I T."/>
            <person name="Minakuchi Y."/>
            <person name="Ohishi K."/>
            <person name="Motoyama A."/>
            <person name="Aizu T."/>
            <person name="Enomoto A."/>
            <person name="Kondo K."/>
            <person name="Tanaka S."/>
            <person name="Hara Y."/>
            <person name="Koshikawa S."/>
            <person name="Sagara H."/>
            <person name="Miura T."/>
            <person name="Yokobori S."/>
            <person name="Miyagawa K."/>
            <person name="Suzuki Y."/>
            <person name="Kubo T."/>
            <person name="Oyama M."/>
            <person name="Kohara Y."/>
            <person name="Fujiyama A."/>
            <person name="Arakawa K."/>
            <person name="Katayama T."/>
            <person name="Toyoda A."/>
            <person name="Kunieda T."/>
        </authorList>
    </citation>
    <scope>NUCLEOTIDE SEQUENCE [LARGE SCALE GENOMIC DNA]</scope>
    <source>
        <strain evidence="1 2">YOKOZUNA-1</strain>
    </source>
</reference>
<protein>
    <submittedName>
        <fullName evidence="1">Uncharacterized protein</fullName>
    </submittedName>
</protein>
<keyword evidence="2" id="KW-1185">Reference proteome</keyword>
<gene>
    <name evidence="1" type="primary">RvY_17257-1</name>
    <name evidence="1" type="synonym">RvY_17257.1</name>
    <name evidence="1" type="ORF">RvY_17257</name>
</gene>
<dbReference type="EMBL" id="BDGG01000015">
    <property type="protein sequence ID" value="GAV07422.1"/>
    <property type="molecule type" value="Genomic_DNA"/>
</dbReference>
<sequence>MVVFSIPKLFTVIMLIIHPFSCYRQKFVLCKLLFYFYTLIFVSRNNRKGQSEIRLRERGKQIRPDRSVKWRTLLAITLKACATWGNSLQTLFANSCVRAFSVQKTDKLR</sequence>
<accession>A0A1D1W1G9</accession>
<evidence type="ECO:0000313" key="1">
    <source>
        <dbReference type="EMBL" id="GAV07422.1"/>
    </source>
</evidence>
<organism evidence="1 2">
    <name type="scientific">Ramazzottius varieornatus</name>
    <name type="common">Water bear</name>
    <name type="synonym">Tardigrade</name>
    <dbReference type="NCBI Taxonomy" id="947166"/>
    <lineage>
        <taxon>Eukaryota</taxon>
        <taxon>Metazoa</taxon>
        <taxon>Ecdysozoa</taxon>
        <taxon>Tardigrada</taxon>
        <taxon>Eutardigrada</taxon>
        <taxon>Parachela</taxon>
        <taxon>Hypsibioidea</taxon>
        <taxon>Ramazzottiidae</taxon>
        <taxon>Ramazzottius</taxon>
    </lineage>
</organism>
<proteinExistence type="predicted"/>
<comment type="caution">
    <text evidence="1">The sequence shown here is derived from an EMBL/GenBank/DDBJ whole genome shotgun (WGS) entry which is preliminary data.</text>
</comment>
<name>A0A1D1W1G9_RAMVA</name>
<dbReference type="Proteomes" id="UP000186922">
    <property type="component" value="Unassembled WGS sequence"/>
</dbReference>